<evidence type="ECO:0000256" key="2">
    <source>
        <dbReference type="SAM" id="Phobius"/>
    </source>
</evidence>
<feature type="compositionally biased region" description="Low complexity" evidence="1">
    <location>
        <begin position="739"/>
        <end position="759"/>
    </location>
</feature>
<feature type="compositionally biased region" description="Pro residues" evidence="1">
    <location>
        <begin position="727"/>
        <end position="738"/>
    </location>
</feature>
<name>A0ABT1I5L6_9PSEU</name>
<keyword evidence="2" id="KW-0812">Transmembrane</keyword>
<feature type="transmembrane region" description="Helical" evidence="2">
    <location>
        <begin position="316"/>
        <end position="335"/>
    </location>
</feature>
<feature type="transmembrane region" description="Helical" evidence="2">
    <location>
        <begin position="260"/>
        <end position="278"/>
    </location>
</feature>
<feature type="transmembrane region" description="Helical" evidence="2">
    <location>
        <begin position="342"/>
        <end position="362"/>
    </location>
</feature>
<feature type="compositionally biased region" description="Polar residues" evidence="1">
    <location>
        <begin position="147"/>
        <end position="166"/>
    </location>
</feature>
<feature type="compositionally biased region" description="Low complexity" evidence="1">
    <location>
        <begin position="474"/>
        <end position="485"/>
    </location>
</feature>
<feature type="region of interest" description="Disordered" evidence="1">
    <location>
        <begin position="123"/>
        <end position="168"/>
    </location>
</feature>
<dbReference type="Pfam" id="PF19590">
    <property type="entry name" value="TrbL_3"/>
    <property type="match status" value="1"/>
</dbReference>
<feature type="compositionally biased region" description="Low complexity" evidence="1">
    <location>
        <begin position="707"/>
        <end position="726"/>
    </location>
</feature>
<feature type="region of interest" description="Disordered" evidence="1">
    <location>
        <begin position="599"/>
        <end position="817"/>
    </location>
</feature>
<proteinExistence type="predicted"/>
<feature type="compositionally biased region" description="Basic and acidic residues" evidence="1">
    <location>
        <begin position="544"/>
        <end position="556"/>
    </location>
</feature>
<gene>
    <name evidence="3" type="ORF">LV75_000406</name>
</gene>
<keyword evidence="2" id="KW-1133">Transmembrane helix</keyword>
<organism evidence="3 4">
    <name type="scientific">Actinokineospora diospyrosa</name>
    <dbReference type="NCBI Taxonomy" id="103728"/>
    <lineage>
        <taxon>Bacteria</taxon>
        <taxon>Bacillati</taxon>
        <taxon>Actinomycetota</taxon>
        <taxon>Actinomycetes</taxon>
        <taxon>Pseudonocardiales</taxon>
        <taxon>Pseudonocardiaceae</taxon>
        <taxon>Actinokineospora</taxon>
    </lineage>
</organism>
<feature type="compositionally biased region" description="Pro residues" evidence="1">
    <location>
        <begin position="791"/>
        <end position="803"/>
    </location>
</feature>
<reference evidence="3 4" key="1">
    <citation type="submission" date="2022-06" db="EMBL/GenBank/DDBJ databases">
        <title>Genomic Encyclopedia of Archaeal and Bacterial Type Strains, Phase II (KMG-II): from individual species to whole genera.</title>
        <authorList>
            <person name="Goeker M."/>
        </authorList>
    </citation>
    <scope>NUCLEOTIDE SEQUENCE [LARGE SCALE GENOMIC DNA]</scope>
    <source>
        <strain evidence="3 4">DSM 44255</strain>
    </source>
</reference>
<feature type="region of interest" description="Disordered" evidence="1">
    <location>
        <begin position="1"/>
        <end position="27"/>
    </location>
</feature>
<sequence>MADPDNPPSAAPDARTMLTPPASLRGPVRGRHLTRALQGHAGTRRRRWTALLVIVPVALATILLFSAGQGTAASSAPAVSLVAVAQPGGPTTAPDPCNPWTPTCMLQPLPTCSPDLPLPSVDCVQPPAPSTTTRPPCTGQDCIPDPTATTAPSGPNQPGQPGTGEQPSDDCGITDIGACISEAIDGFFRGIVTAALNPLLDLLGQTLLSTPTPSSIPRVGELWAQSWEILLACYVVLVLIGGIIVMSYQTVQTRYSIKEIAPRMAVGFLMGALSLFLATKAIDIANGLAVAILDGGVDPGSAAGTLKTLVINSLTGGLWIILLGMVLAGILIALLVTYAVRVAITIMLIASAPLAHMLHALPQTESIPRTWWKAFAGCLAIQIGQSFTLVTGLRVFLAPGGFTVFGPTASGLVNILVCLALFYVLFRIPFWCLRPARGGGGRSMLGSLARAYVMGKAFGLLRGGSSAGGRPGRRGPAPVGYGRPRQAGSARTSPAKGTARLRRDPIERLGARLTAQQARERRRAGRHTAPAQPRFLQSSPQTPTRDHAAWTPHQDDTVLTFRPATPDDPATSTPLPPPTTTPKPAGFSAEVPAEVARRANRPATPPRFRPEQPSVVPRPAKADGAPAATRFSTAVPDQGRERRGHTAEAAPVLFQPPGGQARLSHSPIGPTRPARRGAARRNPAPPPATPAPSRAAAPAPPNSKPIRQAPAAPARPAATTARRTPQPTKPPAQTPTPAAPRSRRAPATPAATTTWSTPQPVQPAARAPKSVPRNRQAPAPPTFSSPASVAPTPPPLHPAPKPAPRTTSSRPTGGEST</sequence>
<evidence type="ECO:0000313" key="4">
    <source>
        <dbReference type="Proteomes" id="UP001205185"/>
    </source>
</evidence>
<feature type="region of interest" description="Disordered" evidence="1">
    <location>
        <begin position="464"/>
        <end position="587"/>
    </location>
</feature>
<feature type="compositionally biased region" description="Low complexity" evidence="1">
    <location>
        <begin position="563"/>
        <end position="573"/>
    </location>
</feature>
<dbReference type="EMBL" id="JAMTCO010000001">
    <property type="protein sequence ID" value="MCP2267924.1"/>
    <property type="molecule type" value="Genomic_DNA"/>
</dbReference>
<keyword evidence="2" id="KW-0472">Membrane</keyword>
<comment type="caution">
    <text evidence="3">The sequence shown here is derived from an EMBL/GenBank/DDBJ whole genome shotgun (WGS) entry which is preliminary data.</text>
</comment>
<feature type="compositionally biased region" description="Pro residues" evidence="1">
    <location>
        <begin position="1"/>
        <end position="10"/>
    </location>
</feature>
<feature type="transmembrane region" description="Helical" evidence="2">
    <location>
        <begin position="229"/>
        <end position="248"/>
    </location>
</feature>
<evidence type="ECO:0000256" key="1">
    <source>
        <dbReference type="SAM" id="MobiDB-lite"/>
    </source>
</evidence>
<feature type="transmembrane region" description="Helical" evidence="2">
    <location>
        <begin position="404"/>
        <end position="426"/>
    </location>
</feature>
<feature type="compositionally biased region" description="Polar residues" evidence="1">
    <location>
        <begin position="807"/>
        <end position="817"/>
    </location>
</feature>
<feature type="transmembrane region" description="Helical" evidence="2">
    <location>
        <begin position="374"/>
        <end position="397"/>
    </location>
</feature>
<evidence type="ECO:0008006" key="5">
    <source>
        <dbReference type="Google" id="ProtNLM"/>
    </source>
</evidence>
<dbReference type="Proteomes" id="UP001205185">
    <property type="component" value="Unassembled WGS sequence"/>
</dbReference>
<feature type="transmembrane region" description="Helical" evidence="2">
    <location>
        <begin position="48"/>
        <end position="67"/>
    </location>
</feature>
<accession>A0ABT1I5L6</accession>
<dbReference type="InterPro" id="IPR045782">
    <property type="entry name" value="TrbL_3"/>
</dbReference>
<protein>
    <recommendedName>
        <fullName evidence="5">TrbL/VirB6 plasmid conjugal transfer protein</fullName>
    </recommendedName>
</protein>
<keyword evidence="4" id="KW-1185">Reference proteome</keyword>
<evidence type="ECO:0000313" key="3">
    <source>
        <dbReference type="EMBL" id="MCP2267924.1"/>
    </source>
</evidence>
<feature type="compositionally biased region" description="Basic and acidic residues" evidence="1">
    <location>
        <begin position="501"/>
        <end position="510"/>
    </location>
</feature>